<dbReference type="GO" id="GO:0009306">
    <property type="term" value="P:protein secretion"/>
    <property type="evidence" value="ECO:0007669"/>
    <property type="project" value="InterPro"/>
</dbReference>
<dbReference type="Proteomes" id="UP000199301">
    <property type="component" value="Unassembled WGS sequence"/>
</dbReference>
<keyword evidence="2" id="KW-1185">Reference proteome</keyword>
<dbReference type="OrthoDB" id="5191208at2"/>
<name>A0A1H1EB25_9ACTN</name>
<dbReference type="AlphaFoldDB" id="A0A1H1EB25"/>
<dbReference type="STRING" id="995062.SAMN04489718_2454"/>
<sequence length="110" mass="11203">MGKDGFGVNTDEVRAHAKRLQGVTDQIGTAQDAAGQVSLNGSDAYGVLCSPILTPLIGAIEVQAMTAIGTANAAVEATATGLEGAATAYDEVDQQISELLQSVQDKLGEI</sequence>
<evidence type="ECO:0000313" key="1">
    <source>
        <dbReference type="EMBL" id="SDQ85814.1"/>
    </source>
</evidence>
<evidence type="ECO:0000313" key="2">
    <source>
        <dbReference type="Proteomes" id="UP000199301"/>
    </source>
</evidence>
<accession>A0A1H1EB25</accession>
<reference evidence="2" key="1">
    <citation type="submission" date="2016-10" db="EMBL/GenBank/DDBJ databases">
        <authorList>
            <person name="Varghese N."/>
            <person name="Submissions S."/>
        </authorList>
    </citation>
    <scope>NUCLEOTIDE SEQUENCE [LARGE SCALE GENOMIC DNA]</scope>
    <source>
        <strain evidence="2">DSM 45459</strain>
    </source>
</reference>
<dbReference type="Pfam" id="PF10824">
    <property type="entry name" value="T7SS_ESX_EspC"/>
    <property type="match status" value="1"/>
</dbReference>
<gene>
    <name evidence="1" type="ORF">SAMN04489718_2454</name>
</gene>
<dbReference type="RefSeq" id="WP_092523969.1">
    <property type="nucleotide sequence ID" value="NZ_FNKO01000002.1"/>
</dbReference>
<dbReference type="EMBL" id="FNKO01000002">
    <property type="protein sequence ID" value="SDQ85814.1"/>
    <property type="molecule type" value="Genomic_DNA"/>
</dbReference>
<proteinExistence type="predicted"/>
<dbReference type="InterPro" id="IPR022536">
    <property type="entry name" value="EspC"/>
</dbReference>
<organism evidence="1 2">
    <name type="scientific">Actinopolyspora saharensis</name>
    <dbReference type="NCBI Taxonomy" id="995062"/>
    <lineage>
        <taxon>Bacteria</taxon>
        <taxon>Bacillati</taxon>
        <taxon>Actinomycetota</taxon>
        <taxon>Actinomycetes</taxon>
        <taxon>Actinopolysporales</taxon>
        <taxon>Actinopolysporaceae</taxon>
        <taxon>Actinopolyspora</taxon>
    </lineage>
</organism>
<protein>
    <submittedName>
        <fullName evidence="1">Excreted virulence factor EspC, type VII ESX diderm</fullName>
    </submittedName>
</protein>